<evidence type="ECO:0000256" key="8">
    <source>
        <dbReference type="ARBA" id="ARBA00025164"/>
    </source>
</evidence>
<feature type="domain" description="Nudix hydrolase" evidence="13">
    <location>
        <begin position="45"/>
        <end position="189"/>
    </location>
</feature>
<dbReference type="PANTHER" id="PTHR11839:SF5">
    <property type="entry name" value="ADP-RIBOSE PYROPHOSPHATASE"/>
    <property type="match status" value="1"/>
</dbReference>
<gene>
    <name evidence="14" type="primary">nudF</name>
    <name evidence="14" type="ORF">THMIRHAM_11470</name>
</gene>
<dbReference type="NCBIfam" id="TIGR00052">
    <property type="entry name" value="nudix-type nucleoside diphosphatase, YffH/AdpP family"/>
    <property type="match status" value="1"/>
</dbReference>
<dbReference type="PROSITE" id="PS51462">
    <property type="entry name" value="NUDIX"/>
    <property type="match status" value="1"/>
</dbReference>
<comment type="cofactor">
    <cofactor evidence="1">
        <name>Mg(2+)</name>
        <dbReference type="ChEBI" id="CHEBI:18420"/>
    </cofactor>
</comment>
<dbReference type="InterPro" id="IPR004385">
    <property type="entry name" value="NDP_pyrophosphatase"/>
</dbReference>
<evidence type="ECO:0000313" key="15">
    <source>
        <dbReference type="Proteomes" id="UP001054820"/>
    </source>
</evidence>
<dbReference type="EC" id="3.6.1.13" evidence="3"/>
<keyword evidence="6" id="KW-0378">Hydrolase</keyword>
<evidence type="ECO:0000256" key="12">
    <source>
        <dbReference type="ARBA" id="ARBA00049546"/>
    </source>
</evidence>
<evidence type="ECO:0000256" key="7">
    <source>
        <dbReference type="ARBA" id="ARBA00022842"/>
    </source>
</evidence>
<evidence type="ECO:0000256" key="11">
    <source>
        <dbReference type="ARBA" id="ARBA00033056"/>
    </source>
</evidence>
<evidence type="ECO:0000256" key="3">
    <source>
        <dbReference type="ARBA" id="ARBA00012453"/>
    </source>
</evidence>
<accession>A0ABN6CZN0</accession>
<proteinExistence type="inferred from homology"/>
<organism evidence="14 15">
    <name type="scientific">Thiomicrorhabdus immobilis</name>
    <dbReference type="NCBI Taxonomy" id="2791037"/>
    <lineage>
        <taxon>Bacteria</taxon>
        <taxon>Pseudomonadati</taxon>
        <taxon>Pseudomonadota</taxon>
        <taxon>Gammaproteobacteria</taxon>
        <taxon>Thiotrichales</taxon>
        <taxon>Piscirickettsiaceae</taxon>
        <taxon>Thiomicrorhabdus</taxon>
    </lineage>
</organism>
<evidence type="ECO:0000256" key="10">
    <source>
        <dbReference type="ARBA" id="ARBA00030308"/>
    </source>
</evidence>
<dbReference type="EMBL" id="AP024202">
    <property type="protein sequence ID" value="BCN93362.1"/>
    <property type="molecule type" value="Genomic_DNA"/>
</dbReference>
<evidence type="ECO:0000256" key="2">
    <source>
        <dbReference type="ARBA" id="ARBA00007482"/>
    </source>
</evidence>
<dbReference type="Proteomes" id="UP001054820">
    <property type="component" value="Chromosome"/>
</dbReference>
<dbReference type="Gene3D" id="3.90.79.10">
    <property type="entry name" value="Nucleoside Triphosphate Pyrophosphohydrolase"/>
    <property type="match status" value="1"/>
</dbReference>
<dbReference type="SUPFAM" id="SSF55811">
    <property type="entry name" value="Nudix"/>
    <property type="match status" value="1"/>
</dbReference>
<comment type="similarity">
    <text evidence="2">Belongs to the Nudix hydrolase family. NudF subfamily.</text>
</comment>
<evidence type="ECO:0000259" key="13">
    <source>
        <dbReference type="PROSITE" id="PS51462"/>
    </source>
</evidence>
<evidence type="ECO:0000256" key="9">
    <source>
        <dbReference type="ARBA" id="ARBA00030162"/>
    </source>
</evidence>
<dbReference type="Pfam" id="PF00293">
    <property type="entry name" value="NUDIX"/>
    <property type="match status" value="1"/>
</dbReference>
<keyword evidence="15" id="KW-1185">Reference proteome</keyword>
<dbReference type="PANTHER" id="PTHR11839">
    <property type="entry name" value="UDP/ADP-SUGAR PYROPHOSPHATASE"/>
    <property type="match status" value="1"/>
</dbReference>
<evidence type="ECO:0000256" key="1">
    <source>
        <dbReference type="ARBA" id="ARBA00001946"/>
    </source>
</evidence>
<dbReference type="CDD" id="cd24155">
    <property type="entry name" value="NUDIX_ADPRase"/>
    <property type="match status" value="1"/>
</dbReference>
<name>A0ABN6CZN0_9GAMM</name>
<keyword evidence="5" id="KW-0479">Metal-binding</keyword>
<keyword evidence="7" id="KW-0460">Magnesium</keyword>
<comment type="catalytic activity">
    <reaction evidence="12">
        <text>ADP-D-ribose + H2O = D-ribose 5-phosphate + AMP + 2 H(+)</text>
        <dbReference type="Rhea" id="RHEA:10412"/>
        <dbReference type="ChEBI" id="CHEBI:15377"/>
        <dbReference type="ChEBI" id="CHEBI:15378"/>
        <dbReference type="ChEBI" id="CHEBI:57967"/>
        <dbReference type="ChEBI" id="CHEBI:78346"/>
        <dbReference type="ChEBI" id="CHEBI:456215"/>
        <dbReference type="EC" id="3.6.1.13"/>
    </reaction>
</comment>
<evidence type="ECO:0000256" key="6">
    <source>
        <dbReference type="ARBA" id="ARBA00022801"/>
    </source>
</evidence>
<reference evidence="14" key="1">
    <citation type="journal article" date="2022" name="Arch. Microbiol.">
        <title>Thiomicrorhabdus immobilis sp. nov., a mesophilic sulfur-oxidizing bacterium isolated from sediment of a brackish lake in northern Japan.</title>
        <authorList>
            <person name="Kojima H."/>
            <person name="Mochizuki J."/>
            <person name="Kanda M."/>
            <person name="Watanabe T."/>
            <person name="Fukui M."/>
        </authorList>
    </citation>
    <scope>NUCLEOTIDE SEQUENCE</scope>
    <source>
        <strain evidence="14">Am19</strain>
    </source>
</reference>
<evidence type="ECO:0000313" key="14">
    <source>
        <dbReference type="EMBL" id="BCN93362.1"/>
    </source>
</evidence>
<dbReference type="InterPro" id="IPR000086">
    <property type="entry name" value="NUDIX_hydrolase_dom"/>
</dbReference>
<sequence>MPDKYLKIESNQQLFNGFFQVNLLKFSHSLYQGGSSPIVNREVFKRGEAVVVLLYDLVRQQIVLVEQCRAGAVEKALHNQDFNQAWLLEPVAGMIDQGETKEQACVRECLEETGIAISDIEYISEFYPSPGACDEVLYLFASNIDSSLVDTHAGLASEDEDIRVVLLPFSEAKQQLAQGKFNVATTYIALQWLIYQKLPGLATL</sequence>
<dbReference type="InterPro" id="IPR015797">
    <property type="entry name" value="NUDIX_hydrolase-like_dom_sf"/>
</dbReference>
<evidence type="ECO:0000256" key="4">
    <source>
        <dbReference type="ARBA" id="ARBA00013297"/>
    </source>
</evidence>
<protein>
    <recommendedName>
        <fullName evidence="4">ADP-ribose pyrophosphatase</fullName>
        <ecNumber evidence="3">3.6.1.13</ecNumber>
    </recommendedName>
    <alternativeName>
        <fullName evidence="9">ADP-ribose diphosphatase</fullName>
    </alternativeName>
    <alternativeName>
        <fullName evidence="11">ADP-ribose phosphohydrolase</fullName>
    </alternativeName>
    <alternativeName>
        <fullName evidence="10">Adenosine diphosphoribose pyrophosphatase</fullName>
    </alternativeName>
</protein>
<evidence type="ECO:0000256" key="5">
    <source>
        <dbReference type="ARBA" id="ARBA00022723"/>
    </source>
</evidence>
<comment type="function">
    <text evidence="8">Acts on ADP-mannose and ADP-glucose as well as ADP-ribose. Prevents glycogen biosynthesis. The reaction catalyzed by this enzyme is a limiting step of the gluconeogenic process.</text>
</comment>